<keyword evidence="3" id="KW-1185">Reference proteome</keyword>
<evidence type="ECO:0008006" key="4">
    <source>
        <dbReference type="Google" id="ProtNLM"/>
    </source>
</evidence>
<evidence type="ECO:0000313" key="2">
    <source>
        <dbReference type="EMBL" id="KER33423.1"/>
    </source>
</evidence>
<feature type="non-terminal residue" evidence="2">
    <location>
        <position position="128"/>
    </location>
</feature>
<evidence type="ECO:0000256" key="1">
    <source>
        <dbReference type="SAM" id="Phobius"/>
    </source>
</evidence>
<feature type="transmembrane region" description="Helical" evidence="1">
    <location>
        <begin position="23"/>
        <end position="46"/>
    </location>
</feature>
<gene>
    <name evidence="2" type="ORF">T265_12623</name>
</gene>
<dbReference type="OrthoDB" id="10011262at2759"/>
<dbReference type="AlphaFoldDB" id="A0A075A118"/>
<dbReference type="GeneID" id="20326791"/>
<dbReference type="RefSeq" id="XP_009162896.1">
    <property type="nucleotide sequence ID" value="XM_009164632.1"/>
</dbReference>
<keyword evidence="1" id="KW-1133">Transmembrane helix</keyword>
<protein>
    <recommendedName>
        <fullName evidence="4">G-protein coupled receptors family 1 profile domain-containing protein</fullName>
    </recommendedName>
</protein>
<sequence length="128" mass="14152">MDDLASLNTTNLSTVSDQFPYDYAFAVVYLFVQTPLCTFGMILNVLNICVFSQPAFSAPAYIMMKFLSLADAITLGVRIPQGLILFQLYGEAMAVNLLSPDTTGSDLCSNSFATFHFIYASQLWSYNL</sequence>
<evidence type="ECO:0000313" key="3">
    <source>
        <dbReference type="Proteomes" id="UP000054324"/>
    </source>
</evidence>
<proteinExistence type="predicted"/>
<name>A0A075A118_OPIVI</name>
<accession>A0A075A118</accession>
<keyword evidence="1" id="KW-0472">Membrane</keyword>
<reference evidence="2 3" key="1">
    <citation type="submission" date="2013-11" db="EMBL/GenBank/DDBJ databases">
        <title>Opisthorchis viverrini - life in the bile duct.</title>
        <authorList>
            <person name="Young N.D."/>
            <person name="Nagarajan N."/>
            <person name="Lin S.J."/>
            <person name="Korhonen P.K."/>
            <person name="Jex A.R."/>
            <person name="Hall R.S."/>
            <person name="Safavi-Hemami H."/>
            <person name="Kaewkong W."/>
            <person name="Bertrand D."/>
            <person name="Gao S."/>
            <person name="Seet Q."/>
            <person name="Wongkham S."/>
            <person name="Teh B.T."/>
            <person name="Wongkham C."/>
            <person name="Intapan P.M."/>
            <person name="Maleewong W."/>
            <person name="Yang X."/>
            <person name="Hu M."/>
            <person name="Wang Z."/>
            <person name="Hofmann A."/>
            <person name="Sternberg P.W."/>
            <person name="Tan P."/>
            <person name="Wang J."/>
            <person name="Gasser R.B."/>
        </authorList>
    </citation>
    <scope>NUCLEOTIDE SEQUENCE [LARGE SCALE GENOMIC DNA]</scope>
</reference>
<organism evidence="2 3">
    <name type="scientific">Opisthorchis viverrini</name>
    <name type="common">Southeast Asian liver fluke</name>
    <dbReference type="NCBI Taxonomy" id="6198"/>
    <lineage>
        <taxon>Eukaryota</taxon>
        <taxon>Metazoa</taxon>
        <taxon>Spiralia</taxon>
        <taxon>Lophotrochozoa</taxon>
        <taxon>Platyhelminthes</taxon>
        <taxon>Trematoda</taxon>
        <taxon>Digenea</taxon>
        <taxon>Opisthorchiida</taxon>
        <taxon>Opisthorchiata</taxon>
        <taxon>Opisthorchiidae</taxon>
        <taxon>Opisthorchis</taxon>
    </lineage>
</organism>
<keyword evidence="1" id="KW-0812">Transmembrane</keyword>
<dbReference type="Gene3D" id="1.20.1070.10">
    <property type="entry name" value="Rhodopsin 7-helix transmembrane proteins"/>
    <property type="match status" value="1"/>
</dbReference>
<dbReference type="CTD" id="20326791"/>
<dbReference type="EMBL" id="KL596625">
    <property type="protein sequence ID" value="KER33423.1"/>
    <property type="molecule type" value="Genomic_DNA"/>
</dbReference>
<dbReference type="KEGG" id="ovi:T265_12623"/>
<dbReference type="Proteomes" id="UP000054324">
    <property type="component" value="Unassembled WGS sequence"/>
</dbReference>
<dbReference type="SUPFAM" id="SSF81321">
    <property type="entry name" value="Family A G protein-coupled receptor-like"/>
    <property type="match status" value="1"/>
</dbReference>